<feature type="domain" description="VOC" evidence="1">
    <location>
        <begin position="154"/>
        <end position="273"/>
    </location>
</feature>
<sequence length="313" mass="35400">MEDRILGLHHITAIAGDAQRNYDFYTKVLGLRLVKKTVNFDDPGTYHFYYGNENGTPGTILTFFPWKNVNPGRIGTGMATDIGYTVPAGSLDFWSDHFEKHEVRFGQVDEQFGEQILRFEDPDGLHIQLVVPAKADNRAPWETSEIKKDVAIKGFHSIVLTLRNIKPTASILTDIFGYKLLKQEGNRYRFITDAIENAAIVDLVEEPDVPHGLVAGGTNHHVAFRVKNDELLMHFREKIAGKGYNITPKIDRNYFFSLYFREPGGVLFELATDNPGFAIDEPVNELGTHLKLPVQYEPERASIEKVLPKLIQS</sequence>
<protein>
    <submittedName>
        <fullName evidence="2">Ring-cleaving dioxygenase</fullName>
    </submittedName>
</protein>
<organism evidence="2 3">
    <name type="scientific">Niastella caeni</name>
    <dbReference type="NCBI Taxonomy" id="2569763"/>
    <lineage>
        <taxon>Bacteria</taxon>
        <taxon>Pseudomonadati</taxon>
        <taxon>Bacteroidota</taxon>
        <taxon>Chitinophagia</taxon>
        <taxon>Chitinophagales</taxon>
        <taxon>Chitinophagaceae</taxon>
        <taxon>Niastella</taxon>
    </lineage>
</organism>
<dbReference type="GO" id="GO:0051213">
    <property type="term" value="F:dioxygenase activity"/>
    <property type="evidence" value="ECO:0007669"/>
    <property type="project" value="UniProtKB-KW"/>
</dbReference>
<keyword evidence="3" id="KW-1185">Reference proteome</keyword>
<keyword evidence="2" id="KW-0560">Oxidoreductase</keyword>
<dbReference type="InterPro" id="IPR052537">
    <property type="entry name" value="Extradiol_RC_dioxygenase"/>
</dbReference>
<evidence type="ECO:0000313" key="2">
    <source>
        <dbReference type="EMBL" id="THU36016.1"/>
    </source>
</evidence>
<proteinExistence type="predicted"/>
<feature type="domain" description="VOC" evidence="1">
    <location>
        <begin position="7"/>
        <end position="132"/>
    </location>
</feature>
<keyword evidence="2" id="KW-0223">Dioxygenase</keyword>
<evidence type="ECO:0000313" key="3">
    <source>
        <dbReference type="Proteomes" id="UP000306918"/>
    </source>
</evidence>
<dbReference type="OrthoDB" id="9785698at2"/>
<dbReference type="Pfam" id="PF00903">
    <property type="entry name" value="Glyoxalase"/>
    <property type="match status" value="2"/>
</dbReference>
<dbReference type="InterPro" id="IPR037523">
    <property type="entry name" value="VOC_core"/>
</dbReference>
<dbReference type="AlphaFoldDB" id="A0A4V4H0B9"/>
<dbReference type="InterPro" id="IPR029068">
    <property type="entry name" value="Glyas_Bleomycin-R_OHBP_Dase"/>
</dbReference>
<dbReference type="InterPro" id="IPR004360">
    <property type="entry name" value="Glyas_Fos-R_dOase_dom"/>
</dbReference>
<dbReference type="CDD" id="cd08347">
    <property type="entry name" value="PcpA_C_like"/>
    <property type="match status" value="1"/>
</dbReference>
<dbReference type="EMBL" id="STFF01000006">
    <property type="protein sequence ID" value="THU36016.1"/>
    <property type="molecule type" value="Genomic_DNA"/>
</dbReference>
<name>A0A4V4H0B9_9BACT</name>
<comment type="caution">
    <text evidence="2">The sequence shown here is derived from an EMBL/GenBank/DDBJ whole genome shotgun (WGS) entry which is preliminary data.</text>
</comment>
<dbReference type="SUPFAM" id="SSF54593">
    <property type="entry name" value="Glyoxalase/Bleomycin resistance protein/Dihydroxybiphenyl dioxygenase"/>
    <property type="match status" value="1"/>
</dbReference>
<accession>A0A4V4H0B9</accession>
<dbReference type="RefSeq" id="WP_136579256.1">
    <property type="nucleotide sequence ID" value="NZ_STFF01000006.1"/>
</dbReference>
<dbReference type="CDD" id="cd08346">
    <property type="entry name" value="PcpA_N_like"/>
    <property type="match status" value="1"/>
</dbReference>
<reference evidence="2 3" key="1">
    <citation type="submission" date="2019-04" db="EMBL/GenBank/DDBJ databases">
        <title>Niastella caeni sp. nov., isolated from activated sludge.</title>
        <authorList>
            <person name="Sheng M."/>
        </authorList>
    </citation>
    <scope>NUCLEOTIDE SEQUENCE [LARGE SCALE GENOMIC DNA]</scope>
    <source>
        <strain evidence="2 3">HX-2-15</strain>
    </source>
</reference>
<dbReference type="PROSITE" id="PS51819">
    <property type="entry name" value="VOC"/>
    <property type="match status" value="2"/>
</dbReference>
<dbReference type="PANTHER" id="PTHR36110:SF4">
    <property type="entry name" value="RING-CLEAVING DIOXYGENASE MHQA-RELATED"/>
    <property type="match status" value="1"/>
</dbReference>
<dbReference type="Proteomes" id="UP000306918">
    <property type="component" value="Unassembled WGS sequence"/>
</dbReference>
<dbReference type="PANTHER" id="PTHR36110">
    <property type="entry name" value="RING-CLEAVING DIOXYGENASE MHQE-RELATED"/>
    <property type="match status" value="1"/>
</dbReference>
<dbReference type="Gene3D" id="3.10.180.10">
    <property type="entry name" value="2,3-Dihydroxybiphenyl 1,2-Dioxygenase, domain 1"/>
    <property type="match status" value="2"/>
</dbReference>
<evidence type="ECO:0000259" key="1">
    <source>
        <dbReference type="PROSITE" id="PS51819"/>
    </source>
</evidence>
<gene>
    <name evidence="2" type="ORF">FAM09_21755</name>
</gene>